<dbReference type="PANTHER" id="PTHR31594:SF14">
    <property type="entry name" value="FIBRONECTIN TYPE-III DOMAIN-CONTAINING PROTEIN"/>
    <property type="match status" value="1"/>
</dbReference>
<keyword evidence="2" id="KW-1185">Reference proteome</keyword>
<dbReference type="InterPro" id="IPR056072">
    <property type="entry name" value="SNTX_MACPF/CDC-like_dom"/>
</dbReference>
<accession>A0A914PDZ7</accession>
<dbReference type="Proteomes" id="UP000887578">
    <property type="component" value="Unplaced"/>
</dbReference>
<evidence type="ECO:0000313" key="2">
    <source>
        <dbReference type="Proteomes" id="UP000887578"/>
    </source>
</evidence>
<organism evidence="2 3">
    <name type="scientific">Panagrolaimus davidi</name>
    <dbReference type="NCBI Taxonomy" id="227884"/>
    <lineage>
        <taxon>Eukaryota</taxon>
        <taxon>Metazoa</taxon>
        <taxon>Ecdysozoa</taxon>
        <taxon>Nematoda</taxon>
        <taxon>Chromadorea</taxon>
        <taxon>Rhabditida</taxon>
        <taxon>Tylenchina</taxon>
        <taxon>Panagrolaimomorpha</taxon>
        <taxon>Panagrolaimoidea</taxon>
        <taxon>Panagrolaimidae</taxon>
        <taxon>Panagrolaimus</taxon>
    </lineage>
</organism>
<dbReference type="AlphaFoldDB" id="A0A914PDZ7"/>
<protein>
    <recommendedName>
        <fullName evidence="1">SNTX MACPF/CDC-like domain-containing protein</fullName>
    </recommendedName>
</protein>
<dbReference type="InterPro" id="IPR052090">
    <property type="entry name" value="Cytolytic_pore-forming_toxin"/>
</dbReference>
<name>A0A914PDZ7_9BILA</name>
<dbReference type="Pfam" id="PF24674">
    <property type="entry name" value="MACPF_SNTX"/>
    <property type="match status" value="1"/>
</dbReference>
<proteinExistence type="predicted"/>
<dbReference type="PANTHER" id="PTHR31594">
    <property type="entry name" value="AIG1-TYPE G DOMAIN-CONTAINING PROTEIN"/>
    <property type="match status" value="1"/>
</dbReference>
<feature type="domain" description="SNTX MACPF/CDC-like" evidence="1">
    <location>
        <begin position="4"/>
        <end position="154"/>
    </location>
</feature>
<evidence type="ECO:0000313" key="3">
    <source>
        <dbReference type="WBParaSite" id="PDA_v2.g16398.t1"/>
    </source>
</evidence>
<dbReference type="WBParaSite" id="PDA_v2.g16398.t1">
    <property type="protein sequence ID" value="PDA_v2.g16398.t1"/>
    <property type="gene ID" value="PDA_v2.g16398"/>
</dbReference>
<sequence>MTEITRQALGRIAYLGQLYNANCDEFCDNRQNAKNNDYEILSTDASSTAISKVYAMSTFEKFAALRVEKELQASIRCGLSDVLNGSGKYLTTADIKSTESRAAVVFRARTKHEKITADIINNPKSLHPEIFESYPKATHIVVAIDYGAAAVVEIVYPHHSGISKKTKNLNMEKALDALTNGDDAVGTEDGAEYIKLNYYVDVLSDALEQPRCIFEAGKYLKKFAVMIQNSENCKSSVLTYHMIPISSLNFGNTLTKSPAIYYGINPRVLSDIFQLFDYFDSWERKVLTIKNELDESTESIPLEIYAIITEKLALIQDARLNLSVELQEPMKNVRNGVSDSEKLSNILAENTNAELNAVEMAKFFKKFDEYIESNALFCQPYSFLSCFRYCCSKYRNRKMLNDLKKDS</sequence>
<reference evidence="3" key="1">
    <citation type="submission" date="2022-11" db="UniProtKB">
        <authorList>
            <consortium name="WormBaseParasite"/>
        </authorList>
    </citation>
    <scope>IDENTIFICATION</scope>
</reference>
<evidence type="ECO:0000259" key="1">
    <source>
        <dbReference type="Pfam" id="PF24674"/>
    </source>
</evidence>